<evidence type="ECO:0000256" key="4">
    <source>
        <dbReference type="ARBA" id="ARBA00022970"/>
    </source>
</evidence>
<comment type="similarity">
    <text evidence="1">Belongs to the leucine-binding protein family.</text>
</comment>
<dbReference type="InterPro" id="IPR028081">
    <property type="entry name" value="Leu-bd"/>
</dbReference>
<dbReference type="CDD" id="cd06342">
    <property type="entry name" value="PBP1_ABC_LIVBP-like"/>
    <property type="match status" value="1"/>
</dbReference>
<dbReference type="PRINTS" id="PR00337">
    <property type="entry name" value="LEUILEVALBP"/>
</dbReference>
<dbReference type="Proteomes" id="UP000283458">
    <property type="component" value="Unassembled WGS sequence"/>
</dbReference>
<gene>
    <name evidence="7" type="ORF">D3877_13930</name>
</gene>
<evidence type="ECO:0000313" key="8">
    <source>
        <dbReference type="Proteomes" id="UP000283458"/>
    </source>
</evidence>
<proteinExistence type="inferred from homology"/>
<keyword evidence="4" id="KW-0029">Amino-acid transport</keyword>
<sequence length="366" mass="38650">MKFKLSLLAAVAATALSVTAAKADISVATAGPITGQYATFGEQMKKGMEQAVTDINAAGGVLGQKLKLEVGDDACDPKQAVAVANQLAKAGVKFVAGHFCSGSSIPASQVYAEEGILQISPASTNPKLTEQGLKNVFRVCGRDDQQGMIAGKYLLDKFKGKKIAILHDKSAYGKGLADETQKSLNAGGQKEAIYEAYTAGEKDYSALVSKLKAAAVDAIYIGGYHTEAGLIARQMKDQGLTATLISGDALVTNEYWAITGSAGENTMMTFGPDPREKPSAKAVVEKFRKAGYEPEGYTLYTYAAVQVWAEAVKTAGSTDVAKVAAVLNKTTFDTVNGKVSFDAKGDLTTPDYVWYKWSNGAYAQVK</sequence>
<evidence type="ECO:0000256" key="5">
    <source>
        <dbReference type="SAM" id="SignalP"/>
    </source>
</evidence>
<evidence type="ECO:0000256" key="2">
    <source>
        <dbReference type="ARBA" id="ARBA00022448"/>
    </source>
</evidence>
<comment type="caution">
    <text evidence="7">The sequence shown here is derived from an EMBL/GenBank/DDBJ whole genome shotgun (WGS) entry which is preliminary data.</text>
</comment>
<keyword evidence="3 5" id="KW-0732">Signal</keyword>
<keyword evidence="2" id="KW-0813">Transport</keyword>
<dbReference type="PANTHER" id="PTHR47151">
    <property type="entry name" value="LEU/ILE/VAL-BINDING ABC TRANSPORTER SUBUNIT"/>
    <property type="match status" value="1"/>
</dbReference>
<dbReference type="Gene3D" id="3.40.50.2300">
    <property type="match status" value="2"/>
</dbReference>
<evidence type="ECO:0000259" key="6">
    <source>
        <dbReference type="Pfam" id="PF13458"/>
    </source>
</evidence>
<organism evidence="7 8">
    <name type="scientific">Azospirillum cavernae</name>
    <dbReference type="NCBI Taxonomy" id="2320860"/>
    <lineage>
        <taxon>Bacteria</taxon>
        <taxon>Pseudomonadati</taxon>
        <taxon>Pseudomonadota</taxon>
        <taxon>Alphaproteobacteria</taxon>
        <taxon>Rhodospirillales</taxon>
        <taxon>Azospirillaceae</taxon>
        <taxon>Azospirillum</taxon>
    </lineage>
</organism>
<dbReference type="EMBL" id="QYUL01000002">
    <property type="protein sequence ID" value="RJF81287.1"/>
    <property type="molecule type" value="Genomic_DNA"/>
</dbReference>
<dbReference type="InterPro" id="IPR000709">
    <property type="entry name" value="Leu_Ile_Val-bd"/>
</dbReference>
<dbReference type="SUPFAM" id="SSF53822">
    <property type="entry name" value="Periplasmic binding protein-like I"/>
    <property type="match status" value="1"/>
</dbReference>
<dbReference type="RefSeq" id="WP_119831379.1">
    <property type="nucleotide sequence ID" value="NZ_QYUL01000002.1"/>
</dbReference>
<accession>A0A418VVV0</accession>
<dbReference type="OrthoDB" id="9768386at2"/>
<name>A0A418VVV0_9PROT</name>
<dbReference type="AlphaFoldDB" id="A0A418VVV0"/>
<feature type="domain" description="Leucine-binding protein" evidence="6">
    <location>
        <begin position="25"/>
        <end position="359"/>
    </location>
</feature>
<evidence type="ECO:0000256" key="3">
    <source>
        <dbReference type="ARBA" id="ARBA00022729"/>
    </source>
</evidence>
<dbReference type="InterPro" id="IPR028082">
    <property type="entry name" value="Peripla_BP_I"/>
</dbReference>
<dbReference type="PANTHER" id="PTHR47151:SF2">
    <property type="entry name" value="AMINO ACID BINDING PROTEIN"/>
    <property type="match status" value="1"/>
</dbReference>
<feature type="chain" id="PRO_5019563151" evidence="5">
    <location>
        <begin position="21"/>
        <end position="366"/>
    </location>
</feature>
<keyword evidence="8" id="KW-1185">Reference proteome</keyword>
<evidence type="ECO:0000256" key="1">
    <source>
        <dbReference type="ARBA" id="ARBA00010062"/>
    </source>
</evidence>
<dbReference type="Pfam" id="PF13458">
    <property type="entry name" value="Peripla_BP_6"/>
    <property type="match status" value="1"/>
</dbReference>
<dbReference type="GO" id="GO:0006865">
    <property type="term" value="P:amino acid transport"/>
    <property type="evidence" value="ECO:0007669"/>
    <property type="project" value="UniProtKB-KW"/>
</dbReference>
<reference evidence="7 8" key="1">
    <citation type="submission" date="2018-09" db="EMBL/GenBank/DDBJ databases">
        <authorList>
            <person name="Zhu H."/>
        </authorList>
    </citation>
    <scope>NUCLEOTIDE SEQUENCE [LARGE SCALE GENOMIC DNA]</scope>
    <source>
        <strain evidence="7 8">K2W22B-5</strain>
    </source>
</reference>
<feature type="signal peptide" evidence="5">
    <location>
        <begin position="1"/>
        <end position="20"/>
    </location>
</feature>
<protein>
    <submittedName>
        <fullName evidence="7">Branched-chain amino acid ABC transporter substrate-binding protein</fullName>
    </submittedName>
</protein>
<evidence type="ECO:0000313" key="7">
    <source>
        <dbReference type="EMBL" id="RJF81287.1"/>
    </source>
</evidence>